<organism evidence="2 3">
    <name type="scientific">Apiospora rasikravindrae</name>
    <dbReference type="NCBI Taxonomy" id="990691"/>
    <lineage>
        <taxon>Eukaryota</taxon>
        <taxon>Fungi</taxon>
        <taxon>Dikarya</taxon>
        <taxon>Ascomycota</taxon>
        <taxon>Pezizomycotina</taxon>
        <taxon>Sordariomycetes</taxon>
        <taxon>Xylariomycetidae</taxon>
        <taxon>Amphisphaeriales</taxon>
        <taxon>Apiosporaceae</taxon>
        <taxon>Apiospora</taxon>
    </lineage>
</organism>
<evidence type="ECO:0000313" key="3">
    <source>
        <dbReference type="Proteomes" id="UP001444661"/>
    </source>
</evidence>
<accession>A0ABR1TFR1</accession>
<dbReference type="PANTHER" id="PTHR43040:SF1">
    <property type="entry name" value="RIBONUCLEASE D"/>
    <property type="match status" value="1"/>
</dbReference>
<comment type="caution">
    <text evidence="2">The sequence shown here is derived from an EMBL/GenBank/DDBJ whole genome shotgun (WGS) entry which is preliminary data.</text>
</comment>
<evidence type="ECO:0000259" key="1">
    <source>
        <dbReference type="Pfam" id="PF01612"/>
    </source>
</evidence>
<name>A0ABR1TFR1_9PEZI</name>
<sequence>MDLARRFIGRAFNATLQSLSSAVRKRTAVDRKSGSKAVAAAPTAALQNLKLRRSKKPGRPLITAPPPGFLPLELPGKAKKIQTFFIDTPAGVSKLADRLWPQAQANGADDNCLYVDLEGVELSRDGSVSLLIFYSARLREAFVVDVFLLQAAAFTTKGPTHGVSIQDILESEDCRKAFFDVRKDSDALFYHYGVGLRGCEDLQLVENASRDDGNRNVISGLRKCMERVLSVREKAEWDSAKAAGKDLFAPDAGGSFEVFNVRPLRPEIISYCVGDVYYLPRLRKAHWNKLSEEWREKVMSETKARIVESQQELYQPHAATNTRGPWEAEWVWVPLEEYKPRAPRANKA</sequence>
<reference evidence="2 3" key="1">
    <citation type="submission" date="2023-01" db="EMBL/GenBank/DDBJ databases">
        <title>Analysis of 21 Apiospora genomes using comparative genomics revels a genus with tremendous synthesis potential of carbohydrate active enzymes and secondary metabolites.</title>
        <authorList>
            <person name="Sorensen T."/>
        </authorList>
    </citation>
    <scope>NUCLEOTIDE SEQUENCE [LARGE SCALE GENOMIC DNA]</scope>
    <source>
        <strain evidence="2 3">CBS 33761</strain>
    </source>
</reference>
<feature type="domain" description="3'-5' exonuclease" evidence="1">
    <location>
        <begin position="111"/>
        <end position="290"/>
    </location>
</feature>
<dbReference type="EMBL" id="JAQQWK010000003">
    <property type="protein sequence ID" value="KAK8045474.1"/>
    <property type="molecule type" value="Genomic_DNA"/>
</dbReference>
<dbReference type="SUPFAM" id="SSF53098">
    <property type="entry name" value="Ribonuclease H-like"/>
    <property type="match status" value="1"/>
</dbReference>
<dbReference type="Gene3D" id="3.30.420.10">
    <property type="entry name" value="Ribonuclease H-like superfamily/Ribonuclease H"/>
    <property type="match status" value="1"/>
</dbReference>
<dbReference type="Proteomes" id="UP001444661">
    <property type="component" value="Unassembled WGS sequence"/>
</dbReference>
<dbReference type="Pfam" id="PF01612">
    <property type="entry name" value="DNA_pol_A_exo1"/>
    <property type="match status" value="1"/>
</dbReference>
<dbReference type="InterPro" id="IPR012337">
    <property type="entry name" value="RNaseH-like_sf"/>
</dbReference>
<proteinExistence type="predicted"/>
<gene>
    <name evidence="2" type="ORF">PG993_005498</name>
</gene>
<dbReference type="PANTHER" id="PTHR43040">
    <property type="entry name" value="RIBONUCLEASE D"/>
    <property type="match status" value="1"/>
</dbReference>
<dbReference type="InterPro" id="IPR002562">
    <property type="entry name" value="3'-5'_exonuclease_dom"/>
</dbReference>
<protein>
    <recommendedName>
        <fullName evidence="1">3'-5' exonuclease domain-containing protein</fullName>
    </recommendedName>
</protein>
<evidence type="ECO:0000313" key="2">
    <source>
        <dbReference type="EMBL" id="KAK8045474.1"/>
    </source>
</evidence>
<dbReference type="InterPro" id="IPR036397">
    <property type="entry name" value="RNaseH_sf"/>
</dbReference>
<keyword evidence="3" id="KW-1185">Reference proteome</keyword>